<dbReference type="Pfam" id="PF01966">
    <property type="entry name" value="HD"/>
    <property type="match status" value="1"/>
</dbReference>
<comment type="similarity">
    <text evidence="14">Belongs to the NadD family.</text>
</comment>
<keyword evidence="9 14" id="KW-0067">ATP-binding</keyword>
<dbReference type="NCBIfam" id="TIGR00125">
    <property type="entry name" value="cyt_tran_rel"/>
    <property type="match status" value="1"/>
</dbReference>
<name>A0A9D1MI87_9FIRM</name>
<keyword evidence="7 14" id="KW-0547">Nucleotide-binding</keyword>
<keyword evidence="3 14" id="KW-0662">Pyridine nucleotide biosynthesis</keyword>
<dbReference type="Proteomes" id="UP000824094">
    <property type="component" value="Unassembled WGS sequence"/>
</dbReference>
<evidence type="ECO:0000256" key="1">
    <source>
        <dbReference type="ARBA" id="ARBA00002324"/>
    </source>
</evidence>
<dbReference type="GO" id="GO:0004515">
    <property type="term" value="F:nicotinate-nucleotide adenylyltransferase activity"/>
    <property type="evidence" value="ECO:0007669"/>
    <property type="project" value="UniProtKB-UniRule"/>
</dbReference>
<comment type="function">
    <text evidence="1 14">Catalyzes the reversible adenylation of nicotinate mononucleotide (NaMN) to nicotinic acid adenine dinucleotide (NaAD).</text>
</comment>
<dbReference type="InterPro" id="IPR003607">
    <property type="entry name" value="HD/PDEase_dom"/>
</dbReference>
<evidence type="ECO:0000256" key="10">
    <source>
        <dbReference type="ARBA" id="ARBA00023004"/>
    </source>
</evidence>
<evidence type="ECO:0000313" key="17">
    <source>
        <dbReference type="Proteomes" id="UP000824094"/>
    </source>
</evidence>
<evidence type="ECO:0000256" key="8">
    <source>
        <dbReference type="ARBA" id="ARBA00022801"/>
    </source>
</evidence>
<evidence type="ECO:0000259" key="15">
    <source>
        <dbReference type="SMART" id="SM00471"/>
    </source>
</evidence>
<reference evidence="16" key="2">
    <citation type="journal article" date="2021" name="PeerJ">
        <title>Extensive microbial diversity within the chicken gut microbiome revealed by metagenomics and culture.</title>
        <authorList>
            <person name="Gilroy R."/>
            <person name="Ravi A."/>
            <person name="Getino M."/>
            <person name="Pursley I."/>
            <person name="Horton D.L."/>
            <person name="Alikhan N.F."/>
            <person name="Baker D."/>
            <person name="Gharbi K."/>
            <person name="Hall N."/>
            <person name="Watson M."/>
            <person name="Adriaenssens E.M."/>
            <person name="Foster-Nyarko E."/>
            <person name="Jarju S."/>
            <person name="Secka A."/>
            <person name="Antonio M."/>
            <person name="Oren A."/>
            <person name="Chaudhuri R.R."/>
            <person name="La Ragione R."/>
            <person name="Hildebrand F."/>
            <person name="Pallen M.J."/>
        </authorList>
    </citation>
    <scope>NUCLEOTIDE SEQUENCE</scope>
    <source>
        <strain evidence="16">18911</strain>
    </source>
</reference>
<evidence type="ECO:0000256" key="7">
    <source>
        <dbReference type="ARBA" id="ARBA00022741"/>
    </source>
</evidence>
<dbReference type="CDD" id="cd02165">
    <property type="entry name" value="NMNAT"/>
    <property type="match status" value="1"/>
</dbReference>
<dbReference type="Gene3D" id="1.10.3210.10">
    <property type="entry name" value="Hypothetical protein af1432"/>
    <property type="match status" value="1"/>
</dbReference>
<dbReference type="Gene3D" id="3.40.50.620">
    <property type="entry name" value="HUPs"/>
    <property type="match status" value="1"/>
</dbReference>
<dbReference type="InterPro" id="IPR004821">
    <property type="entry name" value="Cyt_trans-like"/>
</dbReference>
<dbReference type="GO" id="GO:0008803">
    <property type="term" value="F:bis(5'-nucleosyl)-tetraphosphatase (symmetrical) activity"/>
    <property type="evidence" value="ECO:0007669"/>
    <property type="project" value="UniProtKB-EC"/>
</dbReference>
<comment type="caution">
    <text evidence="16">The sequence shown here is derived from an EMBL/GenBank/DDBJ whole genome shotgun (WGS) entry which is preliminary data.</text>
</comment>
<comment type="catalytic activity">
    <reaction evidence="12 14">
        <text>nicotinate beta-D-ribonucleotide + ATP + H(+) = deamido-NAD(+) + diphosphate</text>
        <dbReference type="Rhea" id="RHEA:22860"/>
        <dbReference type="ChEBI" id="CHEBI:15378"/>
        <dbReference type="ChEBI" id="CHEBI:30616"/>
        <dbReference type="ChEBI" id="CHEBI:33019"/>
        <dbReference type="ChEBI" id="CHEBI:57502"/>
        <dbReference type="ChEBI" id="CHEBI:58437"/>
        <dbReference type="EC" id="2.7.7.18"/>
    </reaction>
</comment>
<dbReference type="CDD" id="cd00077">
    <property type="entry name" value="HDc"/>
    <property type="match status" value="1"/>
</dbReference>
<evidence type="ECO:0000256" key="3">
    <source>
        <dbReference type="ARBA" id="ARBA00022642"/>
    </source>
</evidence>
<dbReference type="InterPro" id="IPR006674">
    <property type="entry name" value="HD_domain"/>
</dbReference>
<dbReference type="Pfam" id="PF01467">
    <property type="entry name" value="CTP_transf_like"/>
    <property type="match status" value="1"/>
</dbReference>
<dbReference type="InterPro" id="IPR005249">
    <property type="entry name" value="YqeK"/>
</dbReference>
<dbReference type="HAMAP" id="MF_00244">
    <property type="entry name" value="NaMN_adenylyltr"/>
    <property type="match status" value="1"/>
</dbReference>
<evidence type="ECO:0000256" key="12">
    <source>
        <dbReference type="ARBA" id="ARBA00048721"/>
    </source>
</evidence>
<evidence type="ECO:0000256" key="9">
    <source>
        <dbReference type="ARBA" id="ARBA00022840"/>
    </source>
</evidence>
<keyword evidence="11 14" id="KW-0520">NAD</keyword>
<comment type="pathway">
    <text evidence="2 14">Cofactor biosynthesis; NAD(+) biosynthesis; deamido-NAD(+) from nicotinate D-ribonucleotide: step 1/1.</text>
</comment>
<dbReference type="EMBL" id="DVNF01000186">
    <property type="protein sequence ID" value="HIU61003.1"/>
    <property type="molecule type" value="Genomic_DNA"/>
</dbReference>
<reference evidence="16" key="1">
    <citation type="submission" date="2020-10" db="EMBL/GenBank/DDBJ databases">
        <authorList>
            <person name="Gilroy R."/>
        </authorList>
    </citation>
    <scope>NUCLEOTIDE SEQUENCE</scope>
    <source>
        <strain evidence="16">18911</strain>
    </source>
</reference>
<dbReference type="SUPFAM" id="SSF52374">
    <property type="entry name" value="Nucleotidylyl transferase"/>
    <property type="match status" value="1"/>
</dbReference>
<proteinExistence type="inferred from homology"/>
<dbReference type="AlphaFoldDB" id="A0A9D1MI87"/>
<evidence type="ECO:0000256" key="2">
    <source>
        <dbReference type="ARBA" id="ARBA00005019"/>
    </source>
</evidence>
<dbReference type="NCBIfam" id="TIGR00488">
    <property type="entry name" value="bis(5'-nucleosyl)-tetraphosphatase (symmetrical) YqeK"/>
    <property type="match status" value="1"/>
</dbReference>
<evidence type="ECO:0000256" key="11">
    <source>
        <dbReference type="ARBA" id="ARBA00023027"/>
    </source>
</evidence>
<dbReference type="SUPFAM" id="SSF109604">
    <property type="entry name" value="HD-domain/PDEase-like"/>
    <property type="match status" value="1"/>
</dbReference>
<keyword evidence="5 14" id="KW-0548">Nucleotidyltransferase</keyword>
<keyword evidence="4 14" id="KW-0808">Transferase</keyword>
<evidence type="ECO:0000256" key="6">
    <source>
        <dbReference type="ARBA" id="ARBA00022723"/>
    </source>
</evidence>
<evidence type="ECO:0000256" key="5">
    <source>
        <dbReference type="ARBA" id="ARBA00022695"/>
    </source>
</evidence>
<keyword evidence="8 16" id="KW-0378">Hydrolase</keyword>
<evidence type="ECO:0000256" key="4">
    <source>
        <dbReference type="ARBA" id="ARBA00022679"/>
    </source>
</evidence>
<dbReference type="GO" id="GO:0046872">
    <property type="term" value="F:metal ion binding"/>
    <property type="evidence" value="ECO:0007669"/>
    <property type="project" value="UniProtKB-KW"/>
</dbReference>
<organism evidence="16 17">
    <name type="scientific">Candidatus Stercoripulliclostridium merdigallinarum</name>
    <dbReference type="NCBI Taxonomy" id="2840951"/>
    <lineage>
        <taxon>Bacteria</taxon>
        <taxon>Bacillati</taxon>
        <taxon>Bacillota</taxon>
        <taxon>Clostridia</taxon>
        <taxon>Eubacteriales</taxon>
        <taxon>Candidatus Stercoripulliclostridium</taxon>
    </lineage>
</organism>
<feature type="domain" description="HD/PDEase" evidence="15">
    <location>
        <begin position="226"/>
        <end position="345"/>
    </location>
</feature>
<evidence type="ECO:0000313" key="16">
    <source>
        <dbReference type="EMBL" id="HIU61003.1"/>
    </source>
</evidence>
<protein>
    <recommendedName>
        <fullName evidence="14">Probable nicotinate-nucleotide adenylyltransferase</fullName>
        <ecNumber evidence="14">2.7.7.18</ecNumber>
    </recommendedName>
    <alternativeName>
        <fullName evidence="14">Deamido-NAD(+) diphosphorylase</fullName>
    </alternativeName>
    <alternativeName>
        <fullName evidence="14">Deamido-NAD(+) pyrophosphorylase</fullName>
    </alternativeName>
    <alternativeName>
        <fullName evidence="14">Nicotinate mononucleotide adenylyltransferase</fullName>
        <shortName evidence="14">NaMN adenylyltransferase</shortName>
    </alternativeName>
</protein>
<dbReference type="EC" id="2.7.7.18" evidence="14"/>
<dbReference type="GO" id="GO:0005524">
    <property type="term" value="F:ATP binding"/>
    <property type="evidence" value="ECO:0007669"/>
    <property type="project" value="UniProtKB-KW"/>
</dbReference>
<accession>A0A9D1MI87</accession>
<evidence type="ECO:0000256" key="14">
    <source>
        <dbReference type="HAMAP-Rule" id="MF_00244"/>
    </source>
</evidence>
<dbReference type="PANTHER" id="PTHR39321:SF3">
    <property type="entry name" value="PHOSPHOPANTETHEINE ADENYLYLTRANSFERASE"/>
    <property type="match status" value="1"/>
</dbReference>
<sequence length="396" mass="44294">MLYTAYLKLYNNAMKIGVFGGTFDPVHLDHLAVIRGAIRALNLDKVLLMLTLNPPHKPETVTDYAVRREMLTVFAEESGLPLEIDDSEELFAPKAYAYQTLPYLKEKYDGDDLIYLIGSDSLFKFTEWKRPETVARSMPIAVYPRGDDLGVAEECDRLTALYPGSEFIPLPFVSHGISASLVRFMSETGDEEGLGRVLTPRVKQFIVDKRLYTDYRPIVEKLKAELPAGLFAHSLRSAEWAVTHAWLQGTGFKESFLAALLHDSAKPFSPMFPMDTYPVGTAKPVCHQYDGGYRVVHDFGITDPAIVDAVTYHTTARANMTKLDELVYLADKLEKGRNYPGVDELRAIGEKSVSDAVAASLKRSDEYLSGKGERPDALTLQAIEWYNQKNGRHNGT</sequence>
<dbReference type="InterPro" id="IPR014729">
    <property type="entry name" value="Rossmann-like_a/b/a_fold"/>
</dbReference>
<dbReference type="GO" id="GO:0009435">
    <property type="term" value="P:NAD+ biosynthetic process"/>
    <property type="evidence" value="ECO:0007669"/>
    <property type="project" value="UniProtKB-UniRule"/>
</dbReference>
<evidence type="ECO:0000256" key="13">
    <source>
        <dbReference type="ARBA" id="ARBA00049417"/>
    </source>
</evidence>
<keyword evidence="6" id="KW-0479">Metal-binding</keyword>
<gene>
    <name evidence="16" type="primary">yqeK</name>
    <name evidence="14" type="synonym">nadD</name>
    <name evidence="16" type="ORF">IAB05_06390</name>
</gene>
<dbReference type="PANTHER" id="PTHR39321">
    <property type="entry name" value="NICOTINATE-NUCLEOTIDE ADENYLYLTRANSFERASE-RELATED"/>
    <property type="match status" value="1"/>
</dbReference>
<dbReference type="InterPro" id="IPR005248">
    <property type="entry name" value="NadD/NMNAT"/>
</dbReference>
<comment type="catalytic activity">
    <reaction evidence="13">
        <text>P(1),P(4)-bis(5'-adenosyl) tetraphosphate + H2O = 2 ADP + 2 H(+)</text>
        <dbReference type="Rhea" id="RHEA:24252"/>
        <dbReference type="ChEBI" id="CHEBI:15377"/>
        <dbReference type="ChEBI" id="CHEBI:15378"/>
        <dbReference type="ChEBI" id="CHEBI:58141"/>
        <dbReference type="ChEBI" id="CHEBI:456216"/>
        <dbReference type="EC" id="3.6.1.41"/>
    </reaction>
</comment>
<keyword evidence="10" id="KW-0408">Iron</keyword>
<dbReference type="SMART" id="SM00471">
    <property type="entry name" value="HDc"/>
    <property type="match status" value="1"/>
</dbReference>